<evidence type="ECO:0000313" key="5">
    <source>
        <dbReference type="Proteomes" id="UP000034805"/>
    </source>
</evidence>
<dbReference type="AlphaFoldDB" id="A0A0P7X1Z0"/>
<feature type="compositionally biased region" description="Low complexity" evidence="2">
    <location>
        <begin position="52"/>
        <end position="62"/>
    </location>
</feature>
<evidence type="ECO:0000259" key="3">
    <source>
        <dbReference type="Pfam" id="PF13837"/>
    </source>
</evidence>
<dbReference type="Pfam" id="PF13837">
    <property type="entry name" value="Myb_DNA-bind_4"/>
    <property type="match status" value="1"/>
</dbReference>
<feature type="region of interest" description="Disordered" evidence="2">
    <location>
        <begin position="226"/>
        <end position="250"/>
    </location>
</feature>
<feature type="region of interest" description="Disordered" evidence="2">
    <location>
        <begin position="35"/>
        <end position="62"/>
    </location>
</feature>
<protein>
    <recommendedName>
        <fullName evidence="3">Myb/SANT-like DNA-binding domain-containing protein</fullName>
    </recommendedName>
</protein>
<gene>
    <name evidence="4" type="ORF">Z043_110587</name>
</gene>
<feature type="coiled-coil region" evidence="1">
    <location>
        <begin position="283"/>
        <end position="312"/>
    </location>
</feature>
<proteinExistence type="predicted"/>
<name>A0A0P7X1Z0_SCLFO</name>
<evidence type="ECO:0000256" key="2">
    <source>
        <dbReference type="SAM" id="MobiDB-lite"/>
    </source>
</evidence>
<evidence type="ECO:0000313" key="4">
    <source>
        <dbReference type="EMBL" id="KPP70572.1"/>
    </source>
</evidence>
<accession>A0A0P7X1Z0</accession>
<organism evidence="4 5">
    <name type="scientific">Scleropages formosus</name>
    <name type="common">Asian bonytongue</name>
    <name type="synonym">Osteoglossum formosum</name>
    <dbReference type="NCBI Taxonomy" id="113540"/>
    <lineage>
        <taxon>Eukaryota</taxon>
        <taxon>Metazoa</taxon>
        <taxon>Chordata</taxon>
        <taxon>Craniata</taxon>
        <taxon>Vertebrata</taxon>
        <taxon>Euteleostomi</taxon>
        <taxon>Actinopterygii</taxon>
        <taxon>Neopterygii</taxon>
        <taxon>Teleostei</taxon>
        <taxon>Osteoglossocephala</taxon>
        <taxon>Osteoglossomorpha</taxon>
        <taxon>Osteoglossiformes</taxon>
        <taxon>Osteoglossidae</taxon>
        <taxon>Scleropages</taxon>
    </lineage>
</organism>
<keyword evidence="1" id="KW-0175">Coiled coil</keyword>
<feature type="domain" description="Myb/SANT-like DNA-binding" evidence="3">
    <location>
        <begin position="64"/>
        <end position="149"/>
    </location>
</feature>
<dbReference type="InterPro" id="IPR044822">
    <property type="entry name" value="Myb_DNA-bind_4"/>
</dbReference>
<comment type="caution">
    <text evidence="4">The sequence shown here is derived from an EMBL/GenBank/DDBJ whole genome shotgun (WGS) entry which is preliminary data.</text>
</comment>
<reference evidence="4 5" key="1">
    <citation type="submission" date="2015-08" db="EMBL/GenBank/DDBJ databases">
        <title>The genome of the Asian arowana (Scleropages formosus).</title>
        <authorList>
            <person name="Tan M.H."/>
            <person name="Gan H.M."/>
            <person name="Croft L.J."/>
            <person name="Austin C.M."/>
        </authorList>
    </citation>
    <scope>NUCLEOTIDE SEQUENCE [LARGE SCALE GENOMIC DNA]</scope>
    <source>
        <strain evidence="4">Aro1</strain>
    </source>
</reference>
<dbReference type="SMART" id="SM00595">
    <property type="entry name" value="MADF"/>
    <property type="match status" value="1"/>
</dbReference>
<dbReference type="Proteomes" id="UP000034805">
    <property type="component" value="Unassembled WGS sequence"/>
</dbReference>
<dbReference type="EMBL" id="JARO02003397">
    <property type="protein sequence ID" value="KPP70572.1"/>
    <property type="molecule type" value="Genomic_DNA"/>
</dbReference>
<dbReference type="Gene3D" id="1.10.10.60">
    <property type="entry name" value="Homeodomain-like"/>
    <property type="match status" value="1"/>
</dbReference>
<evidence type="ECO:0000256" key="1">
    <source>
        <dbReference type="SAM" id="Coils"/>
    </source>
</evidence>
<sequence length="346" mass="37368">MVDALKYPVSIDRVLPASSVAVKTTVKIAPAAVPAPVQGMSGDDGEAGSHFAPRTPASAASPPEFTHQAIVRLIEAVGRRWDMYGSRERTRLFHSVQQELAEQGHALPMERIRRKWNNLVVTYKRVKDRCRETGQAKTSWEYYEMLDTMLGKTIGAQAATAASATLVGMTTTTKATSSVELPSSSHTVAAAAKPCVFASSLMATSTPIPTLVQSVIPSVPATPNTVSSPLGNADAHHPRRAAGPSRLRVGPRLRIGPSGSAASFSAQQNGPAAKRTTLLRSFLSSQEERAQLEEERLQRAEAREKRREKREIRMADALGRMAAALELVSSKQDTIIALLQRVADKQ</sequence>